<gene>
    <name evidence="2" type="ORF">RND81_14G199200</name>
</gene>
<comment type="caution">
    <text evidence="2">The sequence shown here is derived from an EMBL/GenBank/DDBJ whole genome shotgun (WGS) entry which is preliminary data.</text>
</comment>
<dbReference type="Pfam" id="PF05678">
    <property type="entry name" value="VQ"/>
    <property type="match status" value="1"/>
</dbReference>
<reference evidence="2" key="1">
    <citation type="submission" date="2024-03" db="EMBL/GenBank/DDBJ databases">
        <title>WGS assembly of Saponaria officinalis var. Norfolk2.</title>
        <authorList>
            <person name="Jenkins J."/>
            <person name="Shu S."/>
            <person name="Grimwood J."/>
            <person name="Barry K."/>
            <person name="Goodstein D."/>
            <person name="Schmutz J."/>
            <person name="Leebens-Mack J."/>
            <person name="Osbourn A."/>
        </authorList>
    </citation>
    <scope>NUCLEOTIDE SEQUENCE [LARGE SCALE GENOMIC DNA]</scope>
    <source>
        <strain evidence="2">JIC</strain>
    </source>
</reference>
<dbReference type="Proteomes" id="UP001443914">
    <property type="component" value="Unassembled WGS sequence"/>
</dbReference>
<dbReference type="PANTHER" id="PTHR34777">
    <property type="entry name" value="VQ MOTIF-CONTAINING PROTEIN 10"/>
    <property type="match status" value="1"/>
</dbReference>
<dbReference type="PANTHER" id="PTHR34777:SF1">
    <property type="entry name" value="VQ MOTIF-CONTAINING PROTEIN 10"/>
    <property type="match status" value="1"/>
</dbReference>
<dbReference type="EMBL" id="JBDFQZ010000014">
    <property type="protein sequence ID" value="KAK9666627.1"/>
    <property type="molecule type" value="Genomic_DNA"/>
</dbReference>
<dbReference type="InterPro" id="IPR039608">
    <property type="entry name" value="VQ_1/10"/>
</dbReference>
<protein>
    <recommendedName>
        <fullName evidence="1">VQ domain-containing protein</fullName>
    </recommendedName>
</protein>
<proteinExistence type="predicted"/>
<evidence type="ECO:0000313" key="2">
    <source>
        <dbReference type="EMBL" id="KAK9666627.1"/>
    </source>
</evidence>
<sequence length="111" mass="12626">MSRNIERSNARGDKAMKVKHIKTRYVETDVTSFRSVVQTLTGKDSTIAEYSPPRYSSSMIIKDERVENGRVLDKGGEVGGSFKFLSRDLSFDRMLKELPPLDDLHKFIAND</sequence>
<evidence type="ECO:0000259" key="1">
    <source>
        <dbReference type="Pfam" id="PF05678"/>
    </source>
</evidence>
<keyword evidence="3" id="KW-1185">Reference proteome</keyword>
<name>A0AAW1GRN8_SAPOF</name>
<dbReference type="InterPro" id="IPR008889">
    <property type="entry name" value="VQ"/>
</dbReference>
<dbReference type="AlphaFoldDB" id="A0AAW1GRN8"/>
<feature type="domain" description="VQ" evidence="1">
    <location>
        <begin position="23"/>
        <end position="46"/>
    </location>
</feature>
<organism evidence="2 3">
    <name type="scientific">Saponaria officinalis</name>
    <name type="common">Common soapwort</name>
    <name type="synonym">Lychnis saponaria</name>
    <dbReference type="NCBI Taxonomy" id="3572"/>
    <lineage>
        <taxon>Eukaryota</taxon>
        <taxon>Viridiplantae</taxon>
        <taxon>Streptophyta</taxon>
        <taxon>Embryophyta</taxon>
        <taxon>Tracheophyta</taxon>
        <taxon>Spermatophyta</taxon>
        <taxon>Magnoliopsida</taxon>
        <taxon>eudicotyledons</taxon>
        <taxon>Gunneridae</taxon>
        <taxon>Pentapetalae</taxon>
        <taxon>Caryophyllales</taxon>
        <taxon>Caryophyllaceae</taxon>
        <taxon>Caryophylleae</taxon>
        <taxon>Saponaria</taxon>
    </lineage>
</organism>
<evidence type="ECO:0000313" key="3">
    <source>
        <dbReference type="Proteomes" id="UP001443914"/>
    </source>
</evidence>
<accession>A0AAW1GRN8</accession>